<organism evidence="1 2">
    <name type="scientific">Trichophyton tonsurans (strain CBS 112818)</name>
    <name type="common">Scalp ringworm fungus</name>
    <dbReference type="NCBI Taxonomy" id="647933"/>
    <lineage>
        <taxon>Eukaryota</taxon>
        <taxon>Fungi</taxon>
        <taxon>Dikarya</taxon>
        <taxon>Ascomycota</taxon>
        <taxon>Pezizomycotina</taxon>
        <taxon>Eurotiomycetes</taxon>
        <taxon>Eurotiomycetidae</taxon>
        <taxon>Onygenales</taxon>
        <taxon>Arthrodermataceae</taxon>
        <taxon>Trichophyton</taxon>
    </lineage>
</organism>
<dbReference type="Proteomes" id="UP000009172">
    <property type="component" value="Unassembled WGS sequence"/>
</dbReference>
<gene>
    <name evidence="1" type="ORF">TESG_08379</name>
</gene>
<protein>
    <submittedName>
        <fullName evidence="1">Uncharacterized protein</fullName>
    </submittedName>
</protein>
<sequence length="97" mass="10781">MSQRQMLSQPPGALPYETRRMRSGRAGRFAISIWVKREKAFAALGSVTIQISGYDGLEEETEATVRSAAGHKAVERLLAPMANFFCSGQAWDSRSFR</sequence>
<evidence type="ECO:0000313" key="1">
    <source>
        <dbReference type="EMBL" id="EGD95398.1"/>
    </source>
</evidence>
<keyword evidence="2" id="KW-1185">Reference proteome</keyword>
<reference evidence="2" key="1">
    <citation type="journal article" date="2012" name="MBio">
        <title>Comparative genome analysis of Trichophyton rubrum and related dermatophytes reveals candidate genes involved in infection.</title>
        <authorList>
            <person name="Martinez D.A."/>
            <person name="Oliver B.G."/>
            <person name="Graeser Y."/>
            <person name="Goldberg J.M."/>
            <person name="Li W."/>
            <person name="Martinez-Rossi N.M."/>
            <person name="Monod M."/>
            <person name="Shelest E."/>
            <person name="Barton R.C."/>
            <person name="Birch E."/>
            <person name="Brakhage A.A."/>
            <person name="Chen Z."/>
            <person name="Gurr S.J."/>
            <person name="Heiman D."/>
            <person name="Heitman J."/>
            <person name="Kosti I."/>
            <person name="Rossi A."/>
            <person name="Saif S."/>
            <person name="Samalova M."/>
            <person name="Saunders C.W."/>
            <person name="Shea T."/>
            <person name="Summerbell R.C."/>
            <person name="Xu J."/>
            <person name="Young S."/>
            <person name="Zeng Q."/>
            <person name="Birren B.W."/>
            <person name="Cuomo C.A."/>
            <person name="White T.C."/>
        </authorList>
    </citation>
    <scope>NUCLEOTIDE SEQUENCE [LARGE SCALE GENOMIC DNA]</scope>
    <source>
        <strain evidence="2">CBS 112818</strain>
    </source>
</reference>
<evidence type="ECO:0000313" key="2">
    <source>
        <dbReference type="Proteomes" id="UP000009172"/>
    </source>
</evidence>
<dbReference type="EMBL" id="GG698488">
    <property type="protein sequence ID" value="EGD95398.1"/>
    <property type="molecule type" value="Genomic_DNA"/>
</dbReference>
<proteinExistence type="predicted"/>
<dbReference type="AlphaFoldDB" id="F2RVP9"/>
<name>F2RVP9_TRIT1</name>
<dbReference type="HOGENOM" id="CLU_2348197_0_0_1"/>
<accession>F2RVP9</accession>